<dbReference type="InterPro" id="IPR043502">
    <property type="entry name" value="DNA/RNA_pol_sf"/>
</dbReference>
<feature type="domain" description="Retrotransposon gag" evidence="3">
    <location>
        <begin position="225"/>
        <end position="305"/>
    </location>
</feature>
<dbReference type="SUPFAM" id="SSF53098">
    <property type="entry name" value="Ribonuclease H-like"/>
    <property type="match status" value="1"/>
</dbReference>
<feature type="compositionally biased region" description="Polar residues" evidence="1">
    <location>
        <begin position="10"/>
        <end position="21"/>
    </location>
</feature>
<evidence type="ECO:0000256" key="1">
    <source>
        <dbReference type="SAM" id="MobiDB-lite"/>
    </source>
</evidence>
<reference evidence="6" key="1">
    <citation type="submission" date="2018-02" db="EMBL/GenBank/DDBJ databases">
        <authorList>
            <person name="Cohen D.B."/>
            <person name="Kent A.D."/>
        </authorList>
    </citation>
    <scope>NUCLEOTIDE SEQUENCE</scope>
</reference>
<dbReference type="InterPro" id="IPR036397">
    <property type="entry name" value="RNaseH_sf"/>
</dbReference>
<dbReference type="InterPro" id="IPR043128">
    <property type="entry name" value="Rev_trsase/Diguanyl_cyclase"/>
</dbReference>
<dbReference type="CDD" id="cd01647">
    <property type="entry name" value="RT_LTR"/>
    <property type="match status" value="1"/>
</dbReference>
<dbReference type="InterPro" id="IPR002156">
    <property type="entry name" value="RNaseH_domain"/>
</dbReference>
<feature type="domain" description="RNase H type-1" evidence="4">
    <location>
        <begin position="1045"/>
        <end position="1112"/>
    </location>
</feature>
<dbReference type="Pfam" id="PF13456">
    <property type="entry name" value="RVT_3"/>
    <property type="match status" value="1"/>
</dbReference>
<dbReference type="GO" id="GO:0003676">
    <property type="term" value="F:nucleic acid binding"/>
    <property type="evidence" value="ECO:0007669"/>
    <property type="project" value="InterPro"/>
</dbReference>
<dbReference type="AlphaFoldDB" id="A0A2N9J8N6"/>
<proteinExistence type="predicted"/>
<dbReference type="SUPFAM" id="SSF56672">
    <property type="entry name" value="DNA/RNA polymerases"/>
    <property type="match status" value="1"/>
</dbReference>
<sequence>MSRFGPASPQPTGSPNRQASRSSHRKVSTGSSYRPSELTPSATLAIPPSRHTDLLIAELRREISDLRKEARGKSPTKERPRRRPGKTDRESSEKSFSTRIEVWAETPSPTEKVPSSAHPSGLVRVVKERQKRFDRRISERHDRDVLPPSVPKKKARRGEQGAVWKALDLVSSSPFSEEIEHAKLPEKFTAPRFEVYNGRTDPVAHIGHYHQRMALCHHNDPLMCRLFPSSLGEFALRWFNQIDRGTIGSWSQMAEAFVGRFITNSQRPKGMDTLMMMKLGDNESIKDYSARLALIVNKTPPYQSKKTDGLNRAVYKVRGGRRQHQCAPSFKAFQTVFKEPIYRILDKIKEESFFIWPPKLISDPTARNQKLQCFYHQDRGHLTENCHKFKTHLEQLVADGHLAEYVDSNLTEPKGHGTVANRSGTSGIALTGVIQVIHNPFCTSILPTSFRSDIQKVAHLRQSFGISDSAHLLSTFRLENLSSFTRQVISFSDDDLRDVQMPHSDPLVITLRTRNYDVKRVLINQGSFAEVMYKGLYEKLGLREADLNDFSSPVFGFSGESTTLLGKTTLPRLATQDESRPLNVAPEAKVPYQGWNYGGERPPGSSKAVCPGSCWSEGSEGHKFHQGFVTITDTRDHGRRERDGERSREAKPISQKCRKLAPEWAEIVMEDINRLLEANAIRPVQYPTWLSNTVVVRKKNRKWRVCVDFTDLNKACPKDSFPLPRIDQLEKTEFITPKGIYCYKVMLFELKNADATYQRMVTVMFGHLIGKTVEVYIDDTLIKSVGKGNHLGDLREVLGILRRDKLRLNASKCIFGVSSGKFLGHMINYKGIEANPDQILALLNLELPRDAKQKRKFLWDEDFSAAFQGIKTYLSSLPCLSIPYSGEPLFLYLAISEHAVSAVLVREMHEGQKLVFFVSKTMNERESRYLPLEKAVLALIQATKKLPHYFQASTVTVLMDLPLKVLMHSSDFSGRITKWGVHLGALGVEYKPRTSVKGQILADFVTEFQGKTGTSESANPPSPRPDVSSLEWKLFMDRASNVKGAGASAVLISPEGLILEKAMRLGFLESNNEAECEALLIGLRSAIRLGTDRLQVFCGSQLVVNHISGVSTPAENPT</sequence>
<evidence type="ECO:0000259" key="3">
    <source>
        <dbReference type="Pfam" id="PF03732"/>
    </source>
</evidence>
<feature type="region of interest" description="Disordered" evidence="1">
    <location>
        <begin position="1"/>
        <end position="50"/>
    </location>
</feature>
<dbReference type="Gene3D" id="3.10.10.10">
    <property type="entry name" value="HIV Type 1 Reverse Transcriptase, subunit A, domain 1"/>
    <property type="match status" value="2"/>
</dbReference>
<accession>A0A2N9J8N6</accession>
<evidence type="ECO:0000313" key="6">
    <source>
        <dbReference type="EMBL" id="SPD33218.1"/>
    </source>
</evidence>
<dbReference type="InterPro" id="IPR005162">
    <property type="entry name" value="Retrotrans_gag_dom"/>
</dbReference>
<dbReference type="PANTHER" id="PTHR48475:SF1">
    <property type="entry name" value="RNASE H TYPE-1 DOMAIN-CONTAINING PROTEIN"/>
    <property type="match status" value="1"/>
</dbReference>
<dbReference type="InterPro" id="IPR012337">
    <property type="entry name" value="RNaseH-like_sf"/>
</dbReference>
<feature type="domain" description="Reverse transcriptase/retrotransposon-derived protein RNase H-like" evidence="5">
    <location>
        <begin position="859"/>
        <end position="957"/>
    </location>
</feature>
<protein>
    <submittedName>
        <fullName evidence="6">Uncharacterized protein</fullName>
    </submittedName>
</protein>
<feature type="compositionally biased region" description="Polar residues" evidence="1">
    <location>
        <begin position="28"/>
        <end position="42"/>
    </location>
</feature>
<dbReference type="Gene3D" id="3.30.70.270">
    <property type="match status" value="1"/>
</dbReference>
<organism evidence="6">
    <name type="scientific">Fagus sylvatica</name>
    <name type="common">Beechnut</name>
    <dbReference type="NCBI Taxonomy" id="28930"/>
    <lineage>
        <taxon>Eukaryota</taxon>
        <taxon>Viridiplantae</taxon>
        <taxon>Streptophyta</taxon>
        <taxon>Embryophyta</taxon>
        <taxon>Tracheophyta</taxon>
        <taxon>Spermatophyta</taxon>
        <taxon>Magnoliopsida</taxon>
        <taxon>eudicotyledons</taxon>
        <taxon>Gunneridae</taxon>
        <taxon>Pentapetalae</taxon>
        <taxon>rosids</taxon>
        <taxon>fabids</taxon>
        <taxon>Fagales</taxon>
        <taxon>Fagaceae</taxon>
        <taxon>Fagus</taxon>
    </lineage>
</organism>
<dbReference type="InterPro" id="IPR000477">
    <property type="entry name" value="RT_dom"/>
</dbReference>
<gene>
    <name evidence="6" type="ORF">FSB_LOCUS61100</name>
</gene>
<evidence type="ECO:0000259" key="4">
    <source>
        <dbReference type="Pfam" id="PF13456"/>
    </source>
</evidence>
<dbReference type="Pfam" id="PF00078">
    <property type="entry name" value="RVT_1"/>
    <property type="match status" value="1"/>
</dbReference>
<dbReference type="InterPro" id="IPR041577">
    <property type="entry name" value="RT_RNaseH_2"/>
</dbReference>
<dbReference type="Gene3D" id="3.30.420.10">
    <property type="entry name" value="Ribonuclease H-like superfamily/Ribonuclease H"/>
    <property type="match status" value="1"/>
</dbReference>
<feature type="region of interest" description="Disordered" evidence="1">
    <location>
        <begin position="65"/>
        <end position="99"/>
    </location>
</feature>
<dbReference type="EMBL" id="OIVN01006442">
    <property type="protein sequence ID" value="SPD33218.1"/>
    <property type="molecule type" value="Genomic_DNA"/>
</dbReference>
<dbReference type="GO" id="GO:0004523">
    <property type="term" value="F:RNA-DNA hybrid ribonuclease activity"/>
    <property type="evidence" value="ECO:0007669"/>
    <property type="project" value="InterPro"/>
</dbReference>
<evidence type="ECO:0000259" key="5">
    <source>
        <dbReference type="Pfam" id="PF17919"/>
    </source>
</evidence>
<feature type="domain" description="Reverse transcriptase" evidence="2">
    <location>
        <begin position="733"/>
        <end position="827"/>
    </location>
</feature>
<feature type="compositionally biased region" description="Basic and acidic residues" evidence="1">
    <location>
        <begin position="65"/>
        <end position="78"/>
    </location>
</feature>
<dbReference type="Pfam" id="PF17919">
    <property type="entry name" value="RT_RNaseH_2"/>
    <property type="match status" value="1"/>
</dbReference>
<name>A0A2N9J8N6_FAGSY</name>
<dbReference type="Pfam" id="PF03732">
    <property type="entry name" value="Retrotrans_gag"/>
    <property type="match status" value="1"/>
</dbReference>
<evidence type="ECO:0000259" key="2">
    <source>
        <dbReference type="Pfam" id="PF00078"/>
    </source>
</evidence>
<dbReference type="PANTHER" id="PTHR48475">
    <property type="entry name" value="RIBONUCLEASE H"/>
    <property type="match status" value="1"/>
</dbReference>